<gene>
    <name evidence="3" type="ORF">ACFQPS_01100</name>
</gene>
<feature type="region of interest" description="Disordered" evidence="1">
    <location>
        <begin position="130"/>
        <end position="162"/>
    </location>
</feature>
<evidence type="ECO:0008006" key="5">
    <source>
        <dbReference type="Google" id="ProtNLM"/>
    </source>
</evidence>
<keyword evidence="2" id="KW-0732">Signal</keyword>
<keyword evidence="4" id="KW-1185">Reference proteome</keyword>
<feature type="chain" id="PRO_5046360988" description="Copper chaperone PCu(A)C" evidence="2">
    <location>
        <begin position="31"/>
        <end position="162"/>
    </location>
</feature>
<feature type="compositionally biased region" description="Basic and acidic residues" evidence="1">
    <location>
        <begin position="142"/>
        <end position="162"/>
    </location>
</feature>
<organism evidence="3 4">
    <name type="scientific">Rhodocista pekingensis</name>
    <dbReference type="NCBI Taxonomy" id="201185"/>
    <lineage>
        <taxon>Bacteria</taxon>
        <taxon>Pseudomonadati</taxon>
        <taxon>Pseudomonadota</taxon>
        <taxon>Alphaproteobacteria</taxon>
        <taxon>Rhodospirillales</taxon>
        <taxon>Azospirillaceae</taxon>
        <taxon>Rhodocista</taxon>
    </lineage>
</organism>
<sequence>MSIRPRRFPRQLAAAALLLTVAALPLQALAHGSPIGPQGGRQVHAGPMHAELLLQGREVTLNMYTMQDEPIPTDGGEVAVTLLAGGRTEKVVLAPAGGNSFRGTLEVEPTTDAKLVASIRLAGKGAVQARYDLSTRPEGLADPDRDADGDHDDHDGDHHGHH</sequence>
<evidence type="ECO:0000313" key="4">
    <source>
        <dbReference type="Proteomes" id="UP001596456"/>
    </source>
</evidence>
<evidence type="ECO:0000256" key="1">
    <source>
        <dbReference type="SAM" id="MobiDB-lite"/>
    </source>
</evidence>
<evidence type="ECO:0000313" key="3">
    <source>
        <dbReference type="EMBL" id="MFC7331747.1"/>
    </source>
</evidence>
<dbReference type="RefSeq" id="WP_377355708.1">
    <property type="nucleotide sequence ID" value="NZ_JBHTCM010000004.1"/>
</dbReference>
<proteinExistence type="predicted"/>
<dbReference type="Proteomes" id="UP001596456">
    <property type="component" value="Unassembled WGS sequence"/>
</dbReference>
<feature type="signal peptide" evidence="2">
    <location>
        <begin position="1"/>
        <end position="30"/>
    </location>
</feature>
<protein>
    <recommendedName>
        <fullName evidence="5">Copper chaperone PCu(A)C</fullName>
    </recommendedName>
</protein>
<comment type="caution">
    <text evidence="3">The sequence shown here is derived from an EMBL/GenBank/DDBJ whole genome shotgun (WGS) entry which is preliminary data.</text>
</comment>
<accession>A0ABW2KP41</accession>
<evidence type="ECO:0000256" key="2">
    <source>
        <dbReference type="SAM" id="SignalP"/>
    </source>
</evidence>
<name>A0ABW2KP41_9PROT</name>
<reference evidence="4" key="1">
    <citation type="journal article" date="2019" name="Int. J. Syst. Evol. Microbiol.">
        <title>The Global Catalogue of Microorganisms (GCM) 10K type strain sequencing project: providing services to taxonomists for standard genome sequencing and annotation.</title>
        <authorList>
            <consortium name="The Broad Institute Genomics Platform"/>
            <consortium name="The Broad Institute Genome Sequencing Center for Infectious Disease"/>
            <person name="Wu L."/>
            <person name="Ma J."/>
        </authorList>
    </citation>
    <scope>NUCLEOTIDE SEQUENCE [LARGE SCALE GENOMIC DNA]</scope>
    <source>
        <strain evidence="4">CGMCC 1.16275</strain>
    </source>
</reference>
<dbReference type="EMBL" id="JBHTCM010000004">
    <property type="protein sequence ID" value="MFC7331747.1"/>
    <property type="molecule type" value="Genomic_DNA"/>
</dbReference>